<reference evidence="2 3" key="1">
    <citation type="submission" date="2019-04" db="EMBL/GenBank/DDBJ databases">
        <title>Sphingobacterium olei sp. nov., isolated from oil-contaminated soil.</title>
        <authorList>
            <person name="Liu B."/>
        </authorList>
    </citation>
    <scope>NUCLEOTIDE SEQUENCE [LARGE SCALE GENOMIC DNA]</scope>
    <source>
        <strain evidence="2 3">Y3L14</strain>
    </source>
</reference>
<dbReference type="GO" id="GO:0003677">
    <property type="term" value="F:DNA binding"/>
    <property type="evidence" value="ECO:0007669"/>
    <property type="project" value="InterPro"/>
</dbReference>
<dbReference type="InterPro" id="IPR001387">
    <property type="entry name" value="Cro/C1-type_HTH"/>
</dbReference>
<proteinExistence type="predicted"/>
<organism evidence="2 3">
    <name type="scientific">Sphingobacterium alkalisoli</name>
    <dbReference type="NCBI Taxonomy" id="1874115"/>
    <lineage>
        <taxon>Bacteria</taxon>
        <taxon>Pseudomonadati</taxon>
        <taxon>Bacteroidota</taxon>
        <taxon>Sphingobacteriia</taxon>
        <taxon>Sphingobacteriales</taxon>
        <taxon>Sphingobacteriaceae</taxon>
        <taxon>Sphingobacterium</taxon>
    </lineage>
</organism>
<dbReference type="EMBL" id="SUKA01000003">
    <property type="protein sequence ID" value="TJY66047.1"/>
    <property type="molecule type" value="Genomic_DNA"/>
</dbReference>
<comment type="caution">
    <text evidence="2">The sequence shown here is derived from an EMBL/GenBank/DDBJ whole genome shotgun (WGS) entry which is preliminary data.</text>
</comment>
<protein>
    <recommendedName>
        <fullName evidence="1">HTH cro/C1-type domain-containing protein</fullName>
    </recommendedName>
</protein>
<dbReference type="AlphaFoldDB" id="A0A4U0H304"/>
<accession>A0A4U0H304</accession>
<dbReference type="InterPro" id="IPR010982">
    <property type="entry name" value="Lambda_DNA-bd_dom_sf"/>
</dbReference>
<evidence type="ECO:0000313" key="3">
    <source>
        <dbReference type="Proteomes" id="UP000309872"/>
    </source>
</evidence>
<gene>
    <name evidence="2" type="ORF">FAZ19_13220</name>
</gene>
<dbReference type="Proteomes" id="UP000309872">
    <property type="component" value="Unassembled WGS sequence"/>
</dbReference>
<evidence type="ECO:0000313" key="2">
    <source>
        <dbReference type="EMBL" id="TJY66047.1"/>
    </source>
</evidence>
<dbReference type="RefSeq" id="WP_136821176.1">
    <property type="nucleotide sequence ID" value="NZ_BMJX01000003.1"/>
</dbReference>
<evidence type="ECO:0000259" key="1">
    <source>
        <dbReference type="PROSITE" id="PS50943"/>
    </source>
</evidence>
<name>A0A4U0H304_9SPHI</name>
<keyword evidence="3" id="KW-1185">Reference proteome</keyword>
<sequence length="179" mass="20633">MTKNTGLKSTGRKPRKDLFPEIRKSLGLYLRKTRLSENYSLDDIEFISELTKSVIWRVEEGLAYDIDQYIEYASVLGKTFHTLFKEAMISYPVGPRLALSPERMARVGLTTKIKELVTEEKLFEIETTVEHISTLLTQKKRVEKTKKLSSSISTVLTNWVDDGILTSRKSGNINYYKFK</sequence>
<feature type="domain" description="HTH cro/C1-type" evidence="1">
    <location>
        <begin position="30"/>
        <end position="83"/>
    </location>
</feature>
<dbReference type="SUPFAM" id="SSF47413">
    <property type="entry name" value="lambda repressor-like DNA-binding domains"/>
    <property type="match status" value="1"/>
</dbReference>
<dbReference type="PROSITE" id="PS50943">
    <property type="entry name" value="HTH_CROC1"/>
    <property type="match status" value="1"/>
</dbReference>